<reference evidence="1 2" key="1">
    <citation type="journal article" date="2017" name="Front. Genet.">
        <title>Draft sequencing of the heterozygous diploid genome of Satsuma (Citrus unshiu Marc.) using a hybrid assembly approach.</title>
        <authorList>
            <person name="Shimizu T."/>
            <person name="Tanizawa Y."/>
            <person name="Mochizuki T."/>
            <person name="Nagasaki H."/>
            <person name="Yoshioka T."/>
            <person name="Toyoda A."/>
            <person name="Fujiyama A."/>
            <person name="Kaminuma E."/>
            <person name="Nakamura Y."/>
        </authorList>
    </citation>
    <scope>NUCLEOTIDE SEQUENCE [LARGE SCALE GENOMIC DNA]</scope>
    <source>
        <strain evidence="2">cv. Miyagawa wase</strain>
    </source>
</reference>
<protein>
    <submittedName>
        <fullName evidence="1">Uncharacterized protein</fullName>
    </submittedName>
</protein>
<sequence>MQEVNFVFRIEADNKSCLSGVKDLQCLLIIKIWVWRVWRKKVLLLAENLILVLLRGELFMVLR</sequence>
<name>A0A2H5Q6X0_CITUN</name>
<comment type="caution">
    <text evidence="1">The sequence shown here is derived from an EMBL/GenBank/DDBJ whole genome shotgun (WGS) entry which is preliminary data.</text>
</comment>
<evidence type="ECO:0000313" key="2">
    <source>
        <dbReference type="Proteomes" id="UP000236630"/>
    </source>
</evidence>
<dbReference type="Proteomes" id="UP000236630">
    <property type="component" value="Unassembled WGS sequence"/>
</dbReference>
<evidence type="ECO:0000313" key="1">
    <source>
        <dbReference type="EMBL" id="GAY60333.1"/>
    </source>
</evidence>
<proteinExistence type="predicted"/>
<accession>A0A2H5Q6X0</accession>
<keyword evidence="2" id="KW-1185">Reference proteome</keyword>
<gene>
    <name evidence="1" type="ORF">CUMW_201160</name>
</gene>
<organism evidence="1 2">
    <name type="scientific">Citrus unshiu</name>
    <name type="common">Satsuma mandarin</name>
    <name type="synonym">Citrus nobilis var. unshiu</name>
    <dbReference type="NCBI Taxonomy" id="55188"/>
    <lineage>
        <taxon>Eukaryota</taxon>
        <taxon>Viridiplantae</taxon>
        <taxon>Streptophyta</taxon>
        <taxon>Embryophyta</taxon>
        <taxon>Tracheophyta</taxon>
        <taxon>Spermatophyta</taxon>
        <taxon>Magnoliopsida</taxon>
        <taxon>eudicotyledons</taxon>
        <taxon>Gunneridae</taxon>
        <taxon>Pentapetalae</taxon>
        <taxon>rosids</taxon>
        <taxon>malvids</taxon>
        <taxon>Sapindales</taxon>
        <taxon>Rutaceae</taxon>
        <taxon>Aurantioideae</taxon>
        <taxon>Citrus</taxon>
    </lineage>
</organism>
<dbReference type="EMBL" id="BDQV01000232">
    <property type="protein sequence ID" value="GAY60333.1"/>
    <property type="molecule type" value="Genomic_DNA"/>
</dbReference>
<dbReference type="AlphaFoldDB" id="A0A2H5Q6X0"/>